<dbReference type="Proteomes" id="UP000218231">
    <property type="component" value="Unassembled WGS sequence"/>
</dbReference>
<reference evidence="1 2" key="1">
    <citation type="journal article" date="2017" name="Curr. Biol.">
        <title>Genome architecture and evolution of a unichromosomal asexual nematode.</title>
        <authorList>
            <person name="Fradin H."/>
            <person name="Zegar C."/>
            <person name="Gutwein M."/>
            <person name="Lucas J."/>
            <person name="Kovtun M."/>
            <person name="Corcoran D."/>
            <person name="Baugh L.R."/>
            <person name="Kiontke K."/>
            <person name="Gunsalus K."/>
            <person name="Fitch D.H."/>
            <person name="Piano F."/>
        </authorList>
    </citation>
    <scope>NUCLEOTIDE SEQUENCE [LARGE SCALE GENOMIC DNA]</scope>
    <source>
        <strain evidence="1">PF1309</strain>
    </source>
</reference>
<dbReference type="AlphaFoldDB" id="A0A2A2LV85"/>
<evidence type="ECO:0000313" key="2">
    <source>
        <dbReference type="Proteomes" id="UP000218231"/>
    </source>
</evidence>
<organism evidence="1 2">
    <name type="scientific">Diploscapter pachys</name>
    <dbReference type="NCBI Taxonomy" id="2018661"/>
    <lineage>
        <taxon>Eukaryota</taxon>
        <taxon>Metazoa</taxon>
        <taxon>Ecdysozoa</taxon>
        <taxon>Nematoda</taxon>
        <taxon>Chromadorea</taxon>
        <taxon>Rhabditida</taxon>
        <taxon>Rhabditina</taxon>
        <taxon>Rhabditomorpha</taxon>
        <taxon>Rhabditoidea</taxon>
        <taxon>Rhabditidae</taxon>
        <taxon>Diploscapter</taxon>
    </lineage>
</organism>
<dbReference type="OrthoDB" id="5816151at2759"/>
<dbReference type="PROSITE" id="PS51257">
    <property type="entry name" value="PROKAR_LIPOPROTEIN"/>
    <property type="match status" value="1"/>
</dbReference>
<name>A0A2A2LV85_9BILA</name>
<sequence length="215" mass="24370">MVKIDFSFFFFLITVFACVIHSDATLLVRERRDLNPLVTGMLIRPVATVAGEKIYPRRFENLPPGSRLVLDDNGIAYPVRGRPSVQQIISSMQNPTSTFRTLFFIFHLIHNSHCITQKELLAGQLGHNYPHLQQYIRPVAKIGNELIYPRRFSSSTPISDVVLDENGIPFAVKDSPSLSNIIESSQSNSNIFSSHKKNVQTLNYVPIYQKPLSLR</sequence>
<accession>A0A2A2LV85</accession>
<proteinExistence type="predicted"/>
<keyword evidence="2" id="KW-1185">Reference proteome</keyword>
<dbReference type="PANTHER" id="PTHR39352:SF2">
    <property type="entry name" value="FMRF-LIKE PEPTIDE"/>
    <property type="match status" value="1"/>
</dbReference>
<comment type="caution">
    <text evidence="1">The sequence shown here is derived from an EMBL/GenBank/DDBJ whole genome shotgun (WGS) entry which is preliminary data.</text>
</comment>
<dbReference type="PANTHER" id="PTHR39352">
    <property type="entry name" value="PROTEIN CBG14251"/>
    <property type="match status" value="1"/>
</dbReference>
<dbReference type="EMBL" id="LIAE01006406">
    <property type="protein sequence ID" value="PAV90078.1"/>
    <property type="molecule type" value="Genomic_DNA"/>
</dbReference>
<gene>
    <name evidence="1" type="ORF">WR25_14890</name>
</gene>
<protein>
    <submittedName>
        <fullName evidence="1">Uncharacterized protein</fullName>
    </submittedName>
</protein>
<evidence type="ECO:0000313" key="1">
    <source>
        <dbReference type="EMBL" id="PAV90078.1"/>
    </source>
</evidence>